<proteinExistence type="predicted"/>
<gene>
    <name evidence="2" type="ORF">PCLFYP37_00016</name>
</gene>
<name>A0A6N2YFH4_9BACT</name>
<protein>
    <recommendedName>
        <fullName evidence="3">Conjugal transfer protein TraD</fullName>
    </recommendedName>
</protein>
<sequence length="239" mass="26067">METLLVCLLAGYGLWLAAYLWWERRQAGGGSSGEAPAPTVQPPQEAEIIGRSHFRMKAKEPESAKRTPQAATDGKTEPAMEKAATFASETENRTSARIPDDKLDEAFEHLEIPDIPLEYEDEDDDYIDEEVPLGAGRRYASGASFEELDAAMRTARDPSADDNQRRQAGRLFGQMQGTEFFDRLVSGSSDIAEKITGLMDYYLSPPFPTAGNAEAAAVALPIATDAPDGLAGFDIRDFV</sequence>
<dbReference type="EMBL" id="CACRUT010000001">
    <property type="protein sequence ID" value="VYT64292.1"/>
    <property type="molecule type" value="Genomic_DNA"/>
</dbReference>
<evidence type="ECO:0000313" key="2">
    <source>
        <dbReference type="EMBL" id="VYT64292.1"/>
    </source>
</evidence>
<dbReference type="RefSeq" id="WP_412443235.1">
    <property type="nucleotide sequence ID" value="NZ_CACRUT010000001.1"/>
</dbReference>
<accession>A0A6N2YFH4</accession>
<evidence type="ECO:0008006" key="3">
    <source>
        <dbReference type="Google" id="ProtNLM"/>
    </source>
</evidence>
<dbReference type="AlphaFoldDB" id="A0A6N2YFH4"/>
<evidence type="ECO:0000256" key="1">
    <source>
        <dbReference type="SAM" id="MobiDB-lite"/>
    </source>
</evidence>
<reference evidence="2" key="1">
    <citation type="submission" date="2019-11" db="EMBL/GenBank/DDBJ databases">
        <authorList>
            <person name="Feng L."/>
        </authorList>
    </citation>
    <scope>NUCLEOTIDE SEQUENCE</scope>
    <source>
        <strain evidence="2">PclaraLFYP37</strain>
    </source>
</reference>
<feature type="region of interest" description="Disordered" evidence="1">
    <location>
        <begin position="55"/>
        <end position="96"/>
    </location>
</feature>
<organism evidence="2">
    <name type="scientific">Paraprevotella clara</name>
    <dbReference type="NCBI Taxonomy" id="454154"/>
    <lineage>
        <taxon>Bacteria</taxon>
        <taxon>Pseudomonadati</taxon>
        <taxon>Bacteroidota</taxon>
        <taxon>Bacteroidia</taxon>
        <taxon>Bacteroidales</taxon>
        <taxon>Prevotellaceae</taxon>
        <taxon>Paraprevotella</taxon>
    </lineage>
</organism>